<gene>
    <name evidence="2" type="ORF">F5Z01DRAFT_673780</name>
</gene>
<evidence type="ECO:0000313" key="2">
    <source>
        <dbReference type="EMBL" id="KAG9254629.1"/>
    </source>
</evidence>
<protein>
    <submittedName>
        <fullName evidence="2">Uncharacterized protein</fullName>
    </submittedName>
</protein>
<dbReference type="RefSeq" id="XP_046118553.1">
    <property type="nucleotide sequence ID" value="XM_046264971.1"/>
</dbReference>
<feature type="region of interest" description="Disordered" evidence="1">
    <location>
        <begin position="453"/>
        <end position="482"/>
    </location>
</feature>
<comment type="caution">
    <text evidence="2">The sequence shown here is derived from an EMBL/GenBank/DDBJ whole genome shotgun (WGS) entry which is preliminary data.</text>
</comment>
<dbReference type="EMBL" id="MU251253">
    <property type="protein sequence ID" value="KAG9254629.1"/>
    <property type="molecule type" value="Genomic_DNA"/>
</dbReference>
<feature type="region of interest" description="Disordered" evidence="1">
    <location>
        <begin position="255"/>
        <end position="305"/>
    </location>
</feature>
<feature type="compositionally biased region" description="Low complexity" evidence="1">
    <location>
        <begin position="30"/>
        <end position="45"/>
    </location>
</feature>
<feature type="region of interest" description="Disordered" evidence="1">
    <location>
        <begin position="1"/>
        <end position="88"/>
    </location>
</feature>
<reference evidence="2" key="1">
    <citation type="journal article" date="2021" name="IMA Fungus">
        <title>Genomic characterization of three marine fungi, including Emericellopsis atlantica sp. nov. with signatures of a generalist lifestyle and marine biomass degradation.</title>
        <authorList>
            <person name="Hagestad O.C."/>
            <person name="Hou L."/>
            <person name="Andersen J.H."/>
            <person name="Hansen E.H."/>
            <person name="Altermark B."/>
            <person name="Li C."/>
            <person name="Kuhnert E."/>
            <person name="Cox R.J."/>
            <person name="Crous P.W."/>
            <person name="Spatafora J.W."/>
            <person name="Lail K."/>
            <person name="Amirebrahimi M."/>
            <person name="Lipzen A."/>
            <person name="Pangilinan J."/>
            <person name="Andreopoulos W."/>
            <person name="Hayes R.D."/>
            <person name="Ng V."/>
            <person name="Grigoriev I.V."/>
            <person name="Jackson S.A."/>
            <person name="Sutton T.D.S."/>
            <person name="Dobson A.D.W."/>
            <person name="Rama T."/>
        </authorList>
    </citation>
    <scope>NUCLEOTIDE SEQUENCE</scope>
    <source>
        <strain evidence="2">TS7</strain>
    </source>
</reference>
<evidence type="ECO:0000313" key="3">
    <source>
        <dbReference type="Proteomes" id="UP000887229"/>
    </source>
</evidence>
<feature type="compositionally biased region" description="Basic residues" evidence="1">
    <location>
        <begin position="272"/>
        <end position="284"/>
    </location>
</feature>
<dbReference type="GeneID" id="70295874"/>
<dbReference type="AlphaFoldDB" id="A0A9P7ZM31"/>
<evidence type="ECO:0000256" key="1">
    <source>
        <dbReference type="SAM" id="MobiDB-lite"/>
    </source>
</evidence>
<proteinExistence type="predicted"/>
<dbReference type="OrthoDB" id="4161595at2759"/>
<keyword evidence="3" id="KW-1185">Reference proteome</keyword>
<organism evidence="2 3">
    <name type="scientific">Emericellopsis atlantica</name>
    <dbReference type="NCBI Taxonomy" id="2614577"/>
    <lineage>
        <taxon>Eukaryota</taxon>
        <taxon>Fungi</taxon>
        <taxon>Dikarya</taxon>
        <taxon>Ascomycota</taxon>
        <taxon>Pezizomycotina</taxon>
        <taxon>Sordariomycetes</taxon>
        <taxon>Hypocreomycetidae</taxon>
        <taxon>Hypocreales</taxon>
        <taxon>Bionectriaceae</taxon>
        <taxon>Emericellopsis</taxon>
    </lineage>
</organism>
<accession>A0A9P7ZM31</accession>
<name>A0A9P7ZM31_9HYPO</name>
<feature type="compositionally biased region" description="Acidic residues" evidence="1">
    <location>
        <begin position="47"/>
        <end position="73"/>
    </location>
</feature>
<dbReference type="Proteomes" id="UP000887229">
    <property type="component" value="Unassembled WGS sequence"/>
</dbReference>
<sequence>MAGRARTRYQSGRSRSSRSPPPPDVPQAKSPATLSSPQSTSPTPTGDDSEWEEDEQNGAEEEEQEEQDADGESDNPAVTAPVKPARARNVQRLRDGPCYFVADCQEDVQMRKCVSHYFGRNKRCTRMLPHREWLYACRRHYQRTRYRQASTYPLMQADILRQQVARFHTWSEANRTSGRGLVITGWTLALQKKEQDMVDSHSPESMVPQWLAARRGRGLTTNDLYQIIERVTHELQERHYEHIPLFEFLPEYDESRAQPGEIPPNTRDKKRGEPKRKQKKRQGLKRAYDARVGAGSSTPRRDLQDQMDLNPLPYVAQQQQQTGAHANLATAQGFSPYQQAVQTRAAGQFYEQRPIEPTVHPSHATQDERYEHVYLHRRESRGPFYDEQYGSNANGLHLAPLREQHEYHEYSAFPRDTRPQASRSLSFQGSSNADLRYMQHTPASVYTSAHDVELRRQQAPHMAPTAPGLARHGMSSDYAVSS</sequence>